<accession>S8EET1</accession>
<dbReference type="eggNOG" id="ENOG502RXJV">
    <property type="taxonomic scope" value="Eukaryota"/>
</dbReference>
<dbReference type="STRING" id="743788.S8EET1"/>
<evidence type="ECO:0000313" key="2">
    <source>
        <dbReference type="Proteomes" id="UP000015241"/>
    </source>
</evidence>
<protein>
    <submittedName>
        <fullName evidence="1">Uncharacterized protein</fullName>
    </submittedName>
</protein>
<dbReference type="AlphaFoldDB" id="S8EET1"/>
<name>S8EET1_FOMSC</name>
<reference evidence="1 2" key="1">
    <citation type="journal article" date="2012" name="Science">
        <title>The Paleozoic origin of enzymatic lignin decomposition reconstructed from 31 fungal genomes.</title>
        <authorList>
            <person name="Floudas D."/>
            <person name="Binder M."/>
            <person name="Riley R."/>
            <person name="Barry K."/>
            <person name="Blanchette R.A."/>
            <person name="Henrissat B."/>
            <person name="Martinez A.T."/>
            <person name="Otillar R."/>
            <person name="Spatafora J.W."/>
            <person name="Yadav J.S."/>
            <person name="Aerts A."/>
            <person name="Benoit I."/>
            <person name="Boyd A."/>
            <person name="Carlson A."/>
            <person name="Copeland A."/>
            <person name="Coutinho P.M."/>
            <person name="de Vries R.P."/>
            <person name="Ferreira P."/>
            <person name="Findley K."/>
            <person name="Foster B."/>
            <person name="Gaskell J."/>
            <person name="Glotzer D."/>
            <person name="Gorecki P."/>
            <person name="Heitman J."/>
            <person name="Hesse C."/>
            <person name="Hori C."/>
            <person name="Igarashi K."/>
            <person name="Jurgens J.A."/>
            <person name="Kallen N."/>
            <person name="Kersten P."/>
            <person name="Kohler A."/>
            <person name="Kuees U."/>
            <person name="Kumar T.K.A."/>
            <person name="Kuo A."/>
            <person name="LaButti K."/>
            <person name="Larrondo L.F."/>
            <person name="Lindquist E."/>
            <person name="Ling A."/>
            <person name="Lombard V."/>
            <person name="Lucas S."/>
            <person name="Lundell T."/>
            <person name="Martin R."/>
            <person name="McLaughlin D.J."/>
            <person name="Morgenstern I."/>
            <person name="Morin E."/>
            <person name="Murat C."/>
            <person name="Nagy L.G."/>
            <person name="Nolan M."/>
            <person name="Ohm R.A."/>
            <person name="Patyshakuliyeva A."/>
            <person name="Rokas A."/>
            <person name="Ruiz-Duenas F.J."/>
            <person name="Sabat G."/>
            <person name="Salamov A."/>
            <person name="Samejima M."/>
            <person name="Schmutz J."/>
            <person name="Slot J.C."/>
            <person name="St John F."/>
            <person name="Stenlid J."/>
            <person name="Sun H."/>
            <person name="Sun S."/>
            <person name="Syed K."/>
            <person name="Tsang A."/>
            <person name="Wiebenga A."/>
            <person name="Young D."/>
            <person name="Pisabarro A."/>
            <person name="Eastwood D.C."/>
            <person name="Martin F."/>
            <person name="Cullen D."/>
            <person name="Grigoriev I.V."/>
            <person name="Hibbett D.S."/>
        </authorList>
    </citation>
    <scope>NUCLEOTIDE SEQUENCE</scope>
    <source>
        <strain evidence="2">FP-58527</strain>
    </source>
</reference>
<dbReference type="EMBL" id="KE504130">
    <property type="protein sequence ID" value="EPT03532.1"/>
    <property type="molecule type" value="Genomic_DNA"/>
</dbReference>
<dbReference type="InParanoid" id="S8EET1"/>
<dbReference type="OrthoDB" id="1684102at2759"/>
<dbReference type="Proteomes" id="UP000015241">
    <property type="component" value="Unassembled WGS sequence"/>
</dbReference>
<keyword evidence="2" id="KW-1185">Reference proteome</keyword>
<gene>
    <name evidence="1" type="ORF">FOMPIDRAFT_1022458</name>
</gene>
<evidence type="ECO:0000313" key="1">
    <source>
        <dbReference type="EMBL" id="EPT03532.1"/>
    </source>
</evidence>
<dbReference type="HOGENOM" id="CLU_806622_0_0_1"/>
<organism evidence="1 2">
    <name type="scientific">Fomitopsis schrenkii</name>
    <name type="common">Brown rot fungus</name>
    <dbReference type="NCBI Taxonomy" id="2126942"/>
    <lineage>
        <taxon>Eukaryota</taxon>
        <taxon>Fungi</taxon>
        <taxon>Dikarya</taxon>
        <taxon>Basidiomycota</taxon>
        <taxon>Agaricomycotina</taxon>
        <taxon>Agaricomycetes</taxon>
        <taxon>Polyporales</taxon>
        <taxon>Fomitopsis</taxon>
    </lineage>
</organism>
<proteinExistence type="predicted"/>
<sequence length="344" mass="38485">MLTFEDMKHTGCPKDKLYINNAPGNAYFQGRFLGCAAAKTPYCYIQDDDYLVQAGIIRSLRARLASSPEPHTIHLLPSHEHLSSATVGEDGHQRNAKHILRATQYLDSLARCGAASCEPGARAKPERMKLRYFSSADDQAPSRWIRAACGGAACVLETNIGILLDATIRTADRAEKMLTNEEQNLVILGTAGKQEYEDHPLSHAVDTRPDTAFRSFADARAGDVITLDFLGDISDANRWQAVEMVWLVDADTEKIMGASIFEFSVDNEDWRQALQRPVCEDVIVSAPGEHAAMEKPPQRECSVQVVLASEDVQQRARARYFRVRLLENVHMRWTVFEVWLRGSH</sequence>